<dbReference type="Gene3D" id="3.40.50.80">
    <property type="entry name" value="Nucleotide-binding domain of ferredoxin-NADP reductase (FNR) module"/>
    <property type="match status" value="1"/>
</dbReference>
<dbReference type="OrthoDB" id="9786132at2"/>
<keyword evidence="3" id="KW-0001">2Fe-2S</keyword>
<evidence type="ECO:0000256" key="7">
    <source>
        <dbReference type="ARBA" id="ARBA00023004"/>
    </source>
</evidence>
<dbReference type="CDD" id="cd00322">
    <property type="entry name" value="FNR_like"/>
    <property type="match status" value="1"/>
</dbReference>
<proteinExistence type="predicted"/>
<organism evidence="10 11">
    <name type="scientific">Candidatus Sulfobium mesophilum</name>
    <dbReference type="NCBI Taxonomy" id="2016548"/>
    <lineage>
        <taxon>Bacteria</taxon>
        <taxon>Pseudomonadati</taxon>
        <taxon>Nitrospirota</taxon>
        <taxon>Nitrospiria</taxon>
        <taxon>Nitrospirales</taxon>
        <taxon>Nitrospiraceae</taxon>
        <taxon>Candidatus Sulfobium</taxon>
    </lineage>
</organism>
<dbReference type="InterPro" id="IPR017938">
    <property type="entry name" value="Riboflavin_synthase-like_b-brl"/>
</dbReference>
<keyword evidence="11" id="KW-1185">Reference proteome</keyword>
<dbReference type="PRINTS" id="PR00371">
    <property type="entry name" value="FPNCR"/>
</dbReference>
<comment type="cofactor">
    <cofactor evidence="1">
        <name>FAD</name>
        <dbReference type="ChEBI" id="CHEBI:57692"/>
    </cofactor>
</comment>
<dbReference type="Pfam" id="PF00970">
    <property type="entry name" value="FAD_binding_6"/>
    <property type="match status" value="1"/>
</dbReference>
<dbReference type="InterPro" id="IPR008333">
    <property type="entry name" value="Cbr1-like_FAD-bd_dom"/>
</dbReference>
<dbReference type="InterPro" id="IPR039261">
    <property type="entry name" value="FNR_nucleotide-bd"/>
</dbReference>
<evidence type="ECO:0000256" key="3">
    <source>
        <dbReference type="ARBA" id="ARBA00022714"/>
    </source>
</evidence>
<dbReference type="PANTHER" id="PTHR47354">
    <property type="entry name" value="NADH OXIDOREDUCTASE HCR"/>
    <property type="match status" value="1"/>
</dbReference>
<dbReference type="PANTHER" id="PTHR47354:SF6">
    <property type="entry name" value="NADH OXIDOREDUCTASE HCR"/>
    <property type="match status" value="1"/>
</dbReference>
<dbReference type="InterPro" id="IPR017927">
    <property type="entry name" value="FAD-bd_FR_type"/>
</dbReference>
<protein>
    <recommendedName>
        <fullName evidence="9">FAD-binding FR-type domain-containing protein</fullName>
    </recommendedName>
</protein>
<reference evidence="11" key="1">
    <citation type="submission" date="2018-03" db="EMBL/GenBank/DDBJ databases">
        <authorList>
            <person name="Zecchin S."/>
        </authorList>
    </citation>
    <scope>NUCLEOTIDE SEQUENCE [LARGE SCALE GENOMIC DNA]</scope>
</reference>
<evidence type="ECO:0000256" key="5">
    <source>
        <dbReference type="ARBA" id="ARBA00022827"/>
    </source>
</evidence>
<keyword evidence="4" id="KW-0479">Metal-binding</keyword>
<feature type="domain" description="FAD-binding FR-type" evidence="9">
    <location>
        <begin position="1"/>
        <end position="102"/>
    </location>
</feature>
<dbReference type="EMBL" id="OUUY01000009">
    <property type="protein sequence ID" value="SPP99676.1"/>
    <property type="molecule type" value="Genomic_DNA"/>
</dbReference>
<dbReference type="Proteomes" id="UP000245125">
    <property type="component" value="Unassembled WGS sequence"/>
</dbReference>
<keyword evidence="6" id="KW-0560">Oxidoreductase</keyword>
<dbReference type="GO" id="GO:0046872">
    <property type="term" value="F:metal ion binding"/>
    <property type="evidence" value="ECO:0007669"/>
    <property type="project" value="UniProtKB-KW"/>
</dbReference>
<keyword evidence="5" id="KW-0274">FAD</keyword>
<keyword evidence="8" id="KW-0411">Iron-sulfur</keyword>
<gene>
    <name evidence="10" type="ORF">NBG4_1060009</name>
</gene>
<evidence type="ECO:0000256" key="1">
    <source>
        <dbReference type="ARBA" id="ARBA00001974"/>
    </source>
</evidence>
<accession>A0A2U3QE39</accession>
<dbReference type="InterPro" id="IPR001709">
    <property type="entry name" value="Flavoprot_Pyr_Nucl_cyt_Rdtase"/>
</dbReference>
<dbReference type="SUPFAM" id="SSF52343">
    <property type="entry name" value="Ferredoxin reductase-like, C-terminal NADP-linked domain"/>
    <property type="match status" value="1"/>
</dbReference>
<dbReference type="PROSITE" id="PS51384">
    <property type="entry name" value="FAD_FR"/>
    <property type="match status" value="1"/>
</dbReference>
<dbReference type="AlphaFoldDB" id="A0A2U3QE39"/>
<dbReference type="InterPro" id="IPR050415">
    <property type="entry name" value="MRET"/>
</dbReference>
<dbReference type="SUPFAM" id="SSF63380">
    <property type="entry name" value="Riboflavin synthase domain-like"/>
    <property type="match status" value="1"/>
</dbReference>
<evidence type="ECO:0000259" key="9">
    <source>
        <dbReference type="PROSITE" id="PS51384"/>
    </source>
</evidence>
<evidence type="ECO:0000256" key="8">
    <source>
        <dbReference type="ARBA" id="ARBA00023014"/>
    </source>
</evidence>
<evidence type="ECO:0000256" key="6">
    <source>
        <dbReference type="ARBA" id="ARBA00023002"/>
    </source>
</evidence>
<evidence type="ECO:0000313" key="11">
    <source>
        <dbReference type="Proteomes" id="UP000245125"/>
    </source>
</evidence>
<dbReference type="Pfam" id="PF00175">
    <property type="entry name" value="NAD_binding_1"/>
    <property type="match status" value="1"/>
</dbReference>
<keyword evidence="2" id="KW-0285">Flavoprotein</keyword>
<dbReference type="Gene3D" id="2.40.30.10">
    <property type="entry name" value="Translation factors"/>
    <property type="match status" value="1"/>
</dbReference>
<name>A0A2U3QE39_9BACT</name>
<dbReference type="GO" id="GO:0016491">
    <property type="term" value="F:oxidoreductase activity"/>
    <property type="evidence" value="ECO:0007669"/>
    <property type="project" value="UniProtKB-KW"/>
</dbReference>
<dbReference type="InterPro" id="IPR001433">
    <property type="entry name" value="OxRdtase_FAD/NAD-bd"/>
</dbReference>
<evidence type="ECO:0000313" key="10">
    <source>
        <dbReference type="EMBL" id="SPP99676.1"/>
    </source>
</evidence>
<evidence type="ECO:0000256" key="2">
    <source>
        <dbReference type="ARBA" id="ARBA00022630"/>
    </source>
</evidence>
<dbReference type="GO" id="GO:0051537">
    <property type="term" value="F:2 iron, 2 sulfur cluster binding"/>
    <property type="evidence" value="ECO:0007669"/>
    <property type="project" value="UniProtKB-KW"/>
</dbReference>
<sequence length="237" mass="27217">MRIRLKERRHETADVTSFVFDLGGQQLEYRPGQILNYELDALSFPDERGNRRHFSISSSPTEEGIVMFTTRIRGSGFKETLRQAPIGYELTCETPEGEFILQQGETRLRHVFIAGGIGVTPYRSILRYSADMYEPLNVLMLYFNRSSADIIFRQELESMARQMPTFSLVNVLTEPEEGWKGEQGKLDYTILHKWIPSPDGLLFWVSGAPSMVGACRELLEQMGAKEQNIRTDRFMGY</sequence>
<evidence type="ECO:0000256" key="4">
    <source>
        <dbReference type="ARBA" id="ARBA00022723"/>
    </source>
</evidence>
<keyword evidence="7" id="KW-0408">Iron</keyword>